<dbReference type="PROSITE" id="PS00175">
    <property type="entry name" value="PG_MUTASE"/>
    <property type="match status" value="1"/>
</dbReference>
<dbReference type="SUPFAM" id="SSF53254">
    <property type="entry name" value="Phosphoglycerate mutase-like"/>
    <property type="match status" value="1"/>
</dbReference>
<feature type="binding site" evidence="4 6">
    <location>
        <position position="59"/>
    </location>
    <ligand>
        <name>substrate</name>
    </ligand>
</feature>
<dbReference type="GO" id="GO:0006094">
    <property type="term" value="P:gluconeogenesis"/>
    <property type="evidence" value="ECO:0007669"/>
    <property type="project" value="UniProtKB-UniRule"/>
</dbReference>
<feature type="binding site" evidence="4 6">
    <location>
        <begin position="7"/>
        <end position="14"/>
    </location>
    <ligand>
        <name>substrate</name>
    </ligand>
</feature>
<feature type="binding site" evidence="4 6">
    <location>
        <begin position="86"/>
        <end position="89"/>
    </location>
    <ligand>
        <name>substrate</name>
    </ligand>
</feature>
<evidence type="ECO:0000256" key="7">
    <source>
        <dbReference type="PIRSR" id="PIRSR613078-3"/>
    </source>
</evidence>
<dbReference type="AlphaFoldDB" id="A0A1L8RG17"/>
<dbReference type="SMART" id="SM00855">
    <property type="entry name" value="PGAM"/>
    <property type="match status" value="1"/>
</dbReference>
<keyword evidence="3 4" id="KW-0413">Isomerase</keyword>
<proteinExistence type="inferred from homology"/>
<dbReference type="Gene3D" id="3.40.50.1240">
    <property type="entry name" value="Phosphoglycerate mutase-like"/>
    <property type="match status" value="1"/>
</dbReference>
<dbReference type="GO" id="GO:0006096">
    <property type="term" value="P:glycolytic process"/>
    <property type="evidence" value="ECO:0007669"/>
    <property type="project" value="UniProtKB-UniRule"/>
</dbReference>
<comment type="function">
    <text evidence="4 8">Catalyzes the interconversion of 2-phosphoglycerate and 3-phosphoglycerate.</text>
</comment>
<dbReference type="PIRSF" id="PIRSF000709">
    <property type="entry name" value="6PFK_2-Ptase"/>
    <property type="match status" value="1"/>
</dbReference>
<evidence type="ECO:0000256" key="5">
    <source>
        <dbReference type="PIRSR" id="PIRSR613078-1"/>
    </source>
</evidence>
<evidence type="ECO:0000256" key="1">
    <source>
        <dbReference type="ARBA" id="ARBA00006717"/>
    </source>
</evidence>
<evidence type="ECO:0000256" key="3">
    <source>
        <dbReference type="ARBA" id="ARBA00023235"/>
    </source>
</evidence>
<evidence type="ECO:0000256" key="8">
    <source>
        <dbReference type="RuleBase" id="RU004512"/>
    </source>
</evidence>
<dbReference type="InterPro" id="IPR001345">
    <property type="entry name" value="PG/BPGM_mutase_AS"/>
</dbReference>
<feature type="binding site" evidence="4 6">
    <location>
        <begin position="177"/>
        <end position="178"/>
    </location>
    <ligand>
        <name>substrate</name>
    </ligand>
</feature>
<feature type="binding site" evidence="4 6">
    <location>
        <begin position="20"/>
        <end position="21"/>
    </location>
    <ligand>
        <name>substrate</name>
    </ligand>
</feature>
<name>A0A1L8RG17_9ENTE</name>
<reference evidence="9 10" key="1">
    <citation type="submission" date="2014-12" db="EMBL/GenBank/DDBJ databases">
        <title>Draft genome sequences of 29 type strains of Enterococci.</title>
        <authorList>
            <person name="Zhong Z."/>
            <person name="Sun Z."/>
            <person name="Liu W."/>
            <person name="Zhang W."/>
            <person name="Zhang H."/>
        </authorList>
    </citation>
    <scope>NUCLEOTIDE SEQUENCE [LARGE SCALE GENOMIC DNA]</scope>
    <source>
        <strain evidence="9 10">DSM 17029</strain>
    </source>
</reference>
<feature type="binding site" evidence="4 6">
    <location>
        <position position="97"/>
    </location>
    <ligand>
        <name>substrate</name>
    </ligand>
</feature>
<dbReference type="EC" id="5.4.2.11" evidence="4 8"/>
<dbReference type="PANTHER" id="PTHR11931">
    <property type="entry name" value="PHOSPHOGLYCERATE MUTASE"/>
    <property type="match status" value="1"/>
</dbReference>
<dbReference type="STRING" id="214095.RU97_GL001337"/>
<evidence type="ECO:0000256" key="6">
    <source>
        <dbReference type="PIRSR" id="PIRSR613078-2"/>
    </source>
</evidence>
<dbReference type="NCBIfam" id="TIGR01258">
    <property type="entry name" value="pgm_1"/>
    <property type="match status" value="1"/>
</dbReference>
<dbReference type="InterPro" id="IPR005952">
    <property type="entry name" value="Phosphogly_mut1"/>
</dbReference>
<gene>
    <name evidence="4" type="primary">gpmA</name>
    <name evidence="9" type="ORF">RU97_GL001337</name>
</gene>
<feature type="active site" description="Proton donor/acceptor" evidence="4 5">
    <location>
        <position position="86"/>
    </location>
</feature>
<dbReference type="UniPathway" id="UPA00109">
    <property type="reaction ID" value="UER00186"/>
</dbReference>
<keyword evidence="2 4" id="KW-0324">Glycolysis</keyword>
<dbReference type="InterPro" id="IPR029033">
    <property type="entry name" value="His_PPase_superfam"/>
</dbReference>
<dbReference type="Pfam" id="PF00300">
    <property type="entry name" value="His_Phos_1"/>
    <property type="match status" value="1"/>
</dbReference>
<dbReference type="GO" id="GO:0004619">
    <property type="term" value="F:phosphoglycerate mutase activity"/>
    <property type="evidence" value="ECO:0007669"/>
    <property type="project" value="UniProtKB-UniRule"/>
</dbReference>
<keyword evidence="4" id="KW-0312">Gluconeogenesis</keyword>
<evidence type="ECO:0000313" key="10">
    <source>
        <dbReference type="Proteomes" id="UP000181884"/>
    </source>
</evidence>
<feature type="active site" description="Tele-phosphohistidine intermediate" evidence="4 5">
    <location>
        <position position="8"/>
    </location>
</feature>
<dbReference type="CDD" id="cd07067">
    <property type="entry name" value="HP_PGM_like"/>
    <property type="match status" value="1"/>
</dbReference>
<feature type="binding site" evidence="4 6">
    <location>
        <begin position="113"/>
        <end position="114"/>
    </location>
    <ligand>
        <name>substrate</name>
    </ligand>
</feature>
<comment type="similarity">
    <text evidence="1 4">Belongs to the phosphoglycerate mutase family. BPG-dependent PGAM subfamily.</text>
</comment>
<comment type="caution">
    <text evidence="9">The sequence shown here is derived from an EMBL/GenBank/DDBJ whole genome shotgun (WGS) entry which is preliminary data.</text>
</comment>
<evidence type="ECO:0000256" key="2">
    <source>
        <dbReference type="ARBA" id="ARBA00023152"/>
    </source>
</evidence>
<organism evidence="9 10">
    <name type="scientific">Enterococcus canis</name>
    <dbReference type="NCBI Taxonomy" id="214095"/>
    <lineage>
        <taxon>Bacteria</taxon>
        <taxon>Bacillati</taxon>
        <taxon>Bacillota</taxon>
        <taxon>Bacilli</taxon>
        <taxon>Lactobacillales</taxon>
        <taxon>Enterococcaceae</taxon>
        <taxon>Enterococcus</taxon>
    </lineage>
</organism>
<evidence type="ECO:0000313" key="9">
    <source>
        <dbReference type="EMBL" id="OJG18719.1"/>
    </source>
</evidence>
<protein>
    <recommendedName>
        <fullName evidence="4 8">2,3-bisphosphoglycerate-dependent phosphoglycerate mutase</fullName>
        <shortName evidence="4">BPG-dependent PGAM</shortName>
        <shortName evidence="4">PGAM</shortName>
        <shortName evidence="4">Phosphoglyceromutase</shortName>
        <shortName evidence="4">dPGM</shortName>
        <ecNumber evidence="4 8">5.4.2.11</ecNumber>
    </recommendedName>
</protein>
<dbReference type="Proteomes" id="UP000181884">
    <property type="component" value="Unassembled WGS sequence"/>
</dbReference>
<keyword evidence="10" id="KW-1185">Reference proteome</keyword>
<accession>A0A1L8RG17</accession>
<feature type="site" description="Transition state stabilizer" evidence="4 7">
    <location>
        <position position="176"/>
    </location>
</feature>
<sequence>MKLVLIRHGQSLANQQNVFTGWLDEPLTDLGVEEARAIAKKLKTLAIPFDQAFTSVLTRAVKSTNIILEELDQLYVPVTKTWRLNERHYGALQGLDKTVNSEKYGAEQVAAWRRDYRATLPLASEPMKDRRYQGVEPKQLPLGENLAQTMERLIPWWQDEIAPYINEDKNILVVSHGNTLRALVKFIEEISDDGIAQIEIPTGTGIVYELSEEIRRRLI</sequence>
<evidence type="ECO:0000256" key="4">
    <source>
        <dbReference type="HAMAP-Rule" id="MF_01039"/>
    </source>
</evidence>
<dbReference type="HAMAP" id="MF_01039">
    <property type="entry name" value="PGAM_GpmA"/>
    <property type="match status" value="1"/>
</dbReference>
<dbReference type="RefSeq" id="WP_067393877.1">
    <property type="nucleotide sequence ID" value="NZ_JXKH01000003.1"/>
</dbReference>
<comment type="catalytic activity">
    <reaction evidence="4 8">
        <text>(2R)-2-phosphoglycerate = (2R)-3-phosphoglycerate</text>
        <dbReference type="Rhea" id="RHEA:15901"/>
        <dbReference type="ChEBI" id="CHEBI:58272"/>
        <dbReference type="ChEBI" id="CHEBI:58289"/>
        <dbReference type="EC" id="5.4.2.11"/>
    </reaction>
</comment>
<dbReference type="EMBL" id="JXKH01000003">
    <property type="protein sequence ID" value="OJG18719.1"/>
    <property type="molecule type" value="Genomic_DNA"/>
</dbReference>
<comment type="pathway">
    <text evidence="4 8">Carbohydrate degradation; glycolysis; pyruvate from D-glyceraldehyde 3-phosphate: step 3/5.</text>
</comment>
<dbReference type="InterPro" id="IPR013078">
    <property type="entry name" value="His_Pase_superF_clade-1"/>
</dbReference>